<evidence type="ECO:0000256" key="1">
    <source>
        <dbReference type="SAM" id="MobiDB-lite"/>
    </source>
</evidence>
<dbReference type="CDD" id="cd00093">
    <property type="entry name" value="HTH_XRE"/>
    <property type="match status" value="1"/>
</dbReference>
<dbReference type="GO" id="GO:0003677">
    <property type="term" value="F:DNA binding"/>
    <property type="evidence" value="ECO:0007669"/>
    <property type="project" value="InterPro"/>
</dbReference>
<protein>
    <submittedName>
        <fullName evidence="2">Transcriptional regulator with XRE-family HTH domain</fullName>
    </submittedName>
</protein>
<evidence type="ECO:0000313" key="3">
    <source>
        <dbReference type="Proteomes" id="UP000536604"/>
    </source>
</evidence>
<feature type="region of interest" description="Disordered" evidence="1">
    <location>
        <begin position="95"/>
        <end position="115"/>
    </location>
</feature>
<keyword evidence="3" id="KW-1185">Reference proteome</keyword>
<dbReference type="Proteomes" id="UP000536604">
    <property type="component" value="Unassembled WGS sequence"/>
</dbReference>
<sequence>MRDEPTDAAPPPEATLLRCRRLALKMSPEQLERLLRENGARLSGKRIREIEHGRTKTGARTSARAETLVALAQALGIGADELQDSGRPDAAMLLHRRQSSESPLAPRRDGDRTAAPGADILQILTQGVEEIRRTSLSPQQKQRLERFYLRSLRRSVQAAHEQLRETLELVTDDEP</sequence>
<comment type="caution">
    <text evidence="2">The sequence shown here is derived from an EMBL/GenBank/DDBJ whole genome shotgun (WGS) entry which is preliminary data.</text>
</comment>
<proteinExistence type="predicted"/>
<gene>
    <name evidence="2" type="ORF">FHS13_001911</name>
</gene>
<dbReference type="Gene3D" id="1.10.260.40">
    <property type="entry name" value="lambda repressor-like DNA-binding domains"/>
    <property type="match status" value="1"/>
</dbReference>
<accession>A0A841IP45</accession>
<name>A0A841IP45_9ACTN</name>
<dbReference type="InterPro" id="IPR010982">
    <property type="entry name" value="Lambda_DNA-bd_dom_sf"/>
</dbReference>
<dbReference type="EMBL" id="JACHJO010000005">
    <property type="protein sequence ID" value="MBB6119960.1"/>
    <property type="molecule type" value="Genomic_DNA"/>
</dbReference>
<dbReference type="AlphaFoldDB" id="A0A841IP45"/>
<reference evidence="2 3" key="1">
    <citation type="submission" date="2020-08" db="EMBL/GenBank/DDBJ databases">
        <title>Genomic Encyclopedia of Type Strains, Phase III (KMG-III): the genomes of soil and plant-associated and newly described type strains.</title>
        <authorList>
            <person name="Whitman W."/>
        </authorList>
    </citation>
    <scope>NUCLEOTIDE SEQUENCE [LARGE SCALE GENOMIC DNA]</scope>
    <source>
        <strain evidence="2 3">CECT 8712</strain>
    </source>
</reference>
<dbReference type="InterPro" id="IPR001387">
    <property type="entry name" value="Cro/C1-type_HTH"/>
</dbReference>
<organism evidence="2 3">
    <name type="scientific">Nocardiopsis algeriensis</name>
    <dbReference type="NCBI Taxonomy" id="1478215"/>
    <lineage>
        <taxon>Bacteria</taxon>
        <taxon>Bacillati</taxon>
        <taxon>Actinomycetota</taxon>
        <taxon>Actinomycetes</taxon>
        <taxon>Streptosporangiales</taxon>
        <taxon>Nocardiopsidaceae</taxon>
        <taxon>Nocardiopsis</taxon>
    </lineage>
</organism>
<evidence type="ECO:0000313" key="2">
    <source>
        <dbReference type="EMBL" id="MBB6119960.1"/>
    </source>
</evidence>
<dbReference type="RefSeq" id="WP_184290545.1">
    <property type="nucleotide sequence ID" value="NZ_JACHJO010000005.1"/>
</dbReference>